<dbReference type="RefSeq" id="WP_097553792.1">
    <property type="nucleotide sequence ID" value="NZ_PCMW01000030.1"/>
</dbReference>
<keyword evidence="1" id="KW-1133">Transmembrane helix</keyword>
<dbReference type="Proteomes" id="UP000220828">
    <property type="component" value="Unassembled WGS sequence"/>
</dbReference>
<protein>
    <submittedName>
        <fullName evidence="2">Uncharacterized protein</fullName>
    </submittedName>
</protein>
<sequence>MKTFLKIVFLYFVVTLMGINACIGKELLYSANKEVCGVVYVVKNTTITTNLKAVAIVIPKSKVISIKHHVLKAKTKLSLDNTSKAIKKNLINKFLLFASIPARHVMVQWSFRIGTIPNNVYKSSFIKIKPTFTLLTTIVVMAFILSRKKINSIIYYLIFCKLNSLINSFFARPPPTVMNF</sequence>
<evidence type="ECO:0000313" key="2">
    <source>
        <dbReference type="EMBL" id="PDS25258.1"/>
    </source>
</evidence>
<feature type="transmembrane region" description="Helical" evidence="1">
    <location>
        <begin position="128"/>
        <end position="146"/>
    </location>
</feature>
<reference evidence="2 3" key="1">
    <citation type="submission" date="2017-09" db="EMBL/GenBank/DDBJ databases">
        <title>Whole genomes of Flavobacteriaceae.</title>
        <authorList>
            <person name="Stine C."/>
            <person name="Li C."/>
            <person name="Tadesse D."/>
        </authorList>
    </citation>
    <scope>NUCLEOTIDE SEQUENCE [LARGE SCALE GENOMIC DNA]</scope>
    <source>
        <strain evidence="2 3">ATCC 35036</strain>
    </source>
</reference>
<organism evidence="2 3">
    <name type="scientific">Flavobacterium branchiophilum</name>
    <dbReference type="NCBI Taxonomy" id="55197"/>
    <lineage>
        <taxon>Bacteria</taxon>
        <taxon>Pseudomonadati</taxon>
        <taxon>Bacteroidota</taxon>
        <taxon>Flavobacteriia</taxon>
        <taxon>Flavobacteriales</taxon>
        <taxon>Flavobacteriaceae</taxon>
        <taxon>Flavobacterium</taxon>
    </lineage>
</organism>
<gene>
    <name evidence="2" type="ORF">B0A77_05330</name>
</gene>
<dbReference type="EMBL" id="PCMW01000030">
    <property type="protein sequence ID" value="PDS25258.1"/>
    <property type="molecule type" value="Genomic_DNA"/>
</dbReference>
<keyword evidence="1" id="KW-0812">Transmembrane</keyword>
<comment type="caution">
    <text evidence="2">The sequence shown here is derived from an EMBL/GenBank/DDBJ whole genome shotgun (WGS) entry which is preliminary data.</text>
</comment>
<evidence type="ECO:0000256" key="1">
    <source>
        <dbReference type="SAM" id="Phobius"/>
    </source>
</evidence>
<evidence type="ECO:0000313" key="3">
    <source>
        <dbReference type="Proteomes" id="UP000220828"/>
    </source>
</evidence>
<name>A0A2H3KWW6_9FLAO</name>
<dbReference type="AlphaFoldDB" id="A0A2H3KWW6"/>
<proteinExistence type="predicted"/>
<accession>A0A2H3KWW6</accession>
<keyword evidence="1" id="KW-0472">Membrane</keyword>
<feature type="transmembrane region" description="Helical" evidence="1">
    <location>
        <begin position="153"/>
        <end position="171"/>
    </location>
</feature>